<evidence type="ECO:0000256" key="1">
    <source>
        <dbReference type="SAM" id="MobiDB-lite"/>
    </source>
</evidence>
<sequence>MSVVIGEREARAVAPRAVTVRGTADEPFVRHRLVEVRFADAYGWRWSLVGPRPRREGAAARTRLSAGGPGRLRGPVDGELGVSAALPGAETADGRGELTVRRDRLNG</sequence>
<reference evidence="2 3" key="1">
    <citation type="submission" date="2021-01" db="EMBL/GenBank/DDBJ databases">
        <title>Streptomyces acididurans sp. nov., isolated from a peat swamp forest soil.</title>
        <authorList>
            <person name="Chantavorakit T."/>
            <person name="Duangmal K."/>
        </authorList>
    </citation>
    <scope>NUCLEOTIDE SEQUENCE [LARGE SCALE GENOMIC DNA]</scope>
    <source>
        <strain evidence="2 3">KK5PA1</strain>
    </source>
</reference>
<keyword evidence="3" id="KW-1185">Reference proteome</keyword>
<name>A0ABS2TTL6_9ACTN</name>
<feature type="compositionally biased region" description="Basic and acidic residues" evidence="1">
    <location>
        <begin position="92"/>
        <end position="107"/>
    </location>
</feature>
<feature type="region of interest" description="Disordered" evidence="1">
    <location>
        <begin position="52"/>
        <end position="107"/>
    </location>
</feature>
<dbReference type="RefSeq" id="WP_205358564.1">
    <property type="nucleotide sequence ID" value="NZ_JADKYB010000010.1"/>
</dbReference>
<organism evidence="2 3">
    <name type="scientific">Actinacidiphila acididurans</name>
    <dbReference type="NCBI Taxonomy" id="2784346"/>
    <lineage>
        <taxon>Bacteria</taxon>
        <taxon>Bacillati</taxon>
        <taxon>Actinomycetota</taxon>
        <taxon>Actinomycetes</taxon>
        <taxon>Kitasatosporales</taxon>
        <taxon>Streptomycetaceae</taxon>
        <taxon>Actinacidiphila</taxon>
    </lineage>
</organism>
<comment type="caution">
    <text evidence="2">The sequence shown here is derived from an EMBL/GenBank/DDBJ whole genome shotgun (WGS) entry which is preliminary data.</text>
</comment>
<evidence type="ECO:0000313" key="3">
    <source>
        <dbReference type="Proteomes" id="UP000749040"/>
    </source>
</evidence>
<protein>
    <submittedName>
        <fullName evidence="2">Uncharacterized protein</fullName>
    </submittedName>
</protein>
<gene>
    <name evidence="2" type="ORF">ITX44_19410</name>
</gene>
<evidence type="ECO:0000313" key="2">
    <source>
        <dbReference type="EMBL" id="MBM9506685.1"/>
    </source>
</evidence>
<proteinExistence type="predicted"/>
<dbReference type="EMBL" id="JADKYB010000010">
    <property type="protein sequence ID" value="MBM9506685.1"/>
    <property type="molecule type" value="Genomic_DNA"/>
</dbReference>
<dbReference type="Proteomes" id="UP000749040">
    <property type="component" value="Unassembled WGS sequence"/>
</dbReference>
<accession>A0ABS2TTL6</accession>